<dbReference type="EMBL" id="JALJOR010000002">
    <property type="protein sequence ID" value="KAK9823123.1"/>
    <property type="molecule type" value="Genomic_DNA"/>
</dbReference>
<feature type="region of interest" description="Disordered" evidence="8">
    <location>
        <begin position="295"/>
        <end position="340"/>
    </location>
</feature>
<name>A0AAW1QPF6_9CHLO</name>
<evidence type="ECO:0000256" key="7">
    <source>
        <dbReference type="RuleBase" id="RU361262"/>
    </source>
</evidence>
<comment type="function">
    <text evidence="7">Lipolytic acyl hydrolase (LAH).</text>
</comment>
<reference evidence="10 11" key="1">
    <citation type="journal article" date="2024" name="Nat. Commun.">
        <title>Phylogenomics reveals the evolutionary origins of lichenization in chlorophyte algae.</title>
        <authorList>
            <person name="Puginier C."/>
            <person name="Libourel C."/>
            <person name="Otte J."/>
            <person name="Skaloud P."/>
            <person name="Haon M."/>
            <person name="Grisel S."/>
            <person name="Petersen M."/>
            <person name="Berrin J.G."/>
            <person name="Delaux P.M."/>
            <person name="Dal Grande F."/>
            <person name="Keller J."/>
        </authorList>
    </citation>
    <scope>NUCLEOTIDE SEQUENCE [LARGE SCALE GENOMIC DNA]</scope>
    <source>
        <strain evidence="10 11">SAG 2043</strain>
    </source>
</reference>
<dbReference type="InterPro" id="IPR002110">
    <property type="entry name" value="Ankyrin_rpt"/>
</dbReference>
<keyword evidence="6 7" id="KW-0442">Lipid degradation</keyword>
<evidence type="ECO:0000256" key="3">
    <source>
        <dbReference type="ARBA" id="ARBA00023098"/>
    </source>
</evidence>
<dbReference type="Pfam" id="PF00023">
    <property type="entry name" value="Ank"/>
    <property type="match status" value="1"/>
</dbReference>
<evidence type="ECO:0000256" key="8">
    <source>
        <dbReference type="SAM" id="MobiDB-lite"/>
    </source>
</evidence>
<evidence type="ECO:0000256" key="4">
    <source>
        <dbReference type="ARBA" id="ARBA00023422"/>
    </source>
</evidence>
<evidence type="ECO:0000256" key="5">
    <source>
        <dbReference type="PROSITE-ProRule" id="PRU00023"/>
    </source>
</evidence>
<comment type="domain">
    <text evidence="7">The nitrogen atoms of the two glycine residues in the GGXR motif define the oxyanion hole, and stabilize the oxyanion that forms during the nucleophilic attack by the catalytic serine during substrate cleavage.</text>
</comment>
<evidence type="ECO:0000256" key="6">
    <source>
        <dbReference type="PROSITE-ProRule" id="PRU01161"/>
    </source>
</evidence>
<feature type="repeat" description="ANK" evidence="5">
    <location>
        <begin position="172"/>
        <end position="204"/>
    </location>
</feature>
<evidence type="ECO:0000313" key="10">
    <source>
        <dbReference type="EMBL" id="KAK9823123.1"/>
    </source>
</evidence>
<sequence>MPAREVRVQTQSQAYRCFENNGRQEQESSPLRSTIEITCVSLAESLGLRVWGKRLVGRGVPDAVIWFVTSERAFTLQVVSKQAAATAQDDDCIELEEACLPLGGVVLEVVKFGCPVLGWSLTAEEVQELEIDAGRLVRADYPPLFLAALQGDLSEVDKLISHGADINAPCRDSRTALCVAAARGDLNMVMVMVSHGAQVDIADRYGRTPLYVAARYAHEAVVEYLTKSGANVDQADTYGWTPLYAAAQAGNLSVVTVLQQAGADQDRASHCGWTPLYVAKQNGLDAIVDQLMKASSRRGRSHRDPGEEIVPADEHTINMEPQPSSSRHTTSQKDSQGSTAEYVKAAQPFVDKVLGLEQGLKQYSDLTSTDNNGKTIQWVDIVMAGGGMLGIAHVGATYVFERAGLRFHSIGGASAGAINAALVVTKRGPRPDAESSLETLKTMAALDFKEFQDDKDGQALLKDFREDNADGTLSFWEQAKLLVFHVGAIMRAISRQGLHSGKYFENWITKEMTNGGITNVDQLNDRLNVDLNSVRSLQLREGRVQNLSEDESKALLNDVGAGKMVIIASDITTATKAQFPENAKLYFNQPGRVHPGIFVRASMAVPGFFAPVVLPNATSGDLPTGATAEQAWKDDVGFEPTLETPGKPRFPNKIKFVDGGVLSNFPINAFHNKDRVPVLPTFGVCFGTSRTAVSASYTESNGILNFLGAIFDSSRQILDRDFLLKNPDYRQLITTIDASGFDWLDFDLSETRKVELFAQGAKAAAEFLVSFDWEKYKKTREFLLQARQAGSNLSNKIP</sequence>
<dbReference type="SMART" id="SM00248">
    <property type="entry name" value="ANK"/>
    <property type="match status" value="5"/>
</dbReference>
<feature type="repeat" description="ANK" evidence="5">
    <location>
        <begin position="139"/>
        <end position="171"/>
    </location>
</feature>
<evidence type="ECO:0000256" key="2">
    <source>
        <dbReference type="ARBA" id="ARBA00023043"/>
    </source>
</evidence>
<dbReference type="Pfam" id="PF12796">
    <property type="entry name" value="Ank_2"/>
    <property type="match status" value="1"/>
</dbReference>
<dbReference type="InterPro" id="IPR002641">
    <property type="entry name" value="PNPLA_dom"/>
</dbReference>
<keyword evidence="2 5" id="KW-0040">ANK repeat</keyword>
<accession>A0AAW1QPF6</accession>
<feature type="short sequence motif" description="DGA/G" evidence="6">
    <location>
        <begin position="658"/>
        <end position="660"/>
    </location>
</feature>
<dbReference type="Pfam" id="PF01734">
    <property type="entry name" value="Patatin"/>
    <property type="match status" value="1"/>
</dbReference>
<dbReference type="SUPFAM" id="SSF52151">
    <property type="entry name" value="FabD/lysophospholipase-like"/>
    <property type="match status" value="1"/>
</dbReference>
<comment type="caution">
    <text evidence="10">The sequence shown here is derived from an EMBL/GenBank/DDBJ whole genome shotgun (WGS) entry which is preliminary data.</text>
</comment>
<dbReference type="PANTHER" id="PTHR24171">
    <property type="entry name" value="ANKYRIN REPEAT DOMAIN-CONTAINING PROTEIN 39-RELATED"/>
    <property type="match status" value="1"/>
</dbReference>
<dbReference type="GO" id="GO:0016042">
    <property type="term" value="P:lipid catabolic process"/>
    <property type="evidence" value="ECO:0007669"/>
    <property type="project" value="UniProtKB-UniRule"/>
</dbReference>
<dbReference type="Proteomes" id="UP001489004">
    <property type="component" value="Unassembled WGS sequence"/>
</dbReference>
<feature type="compositionally biased region" description="Basic and acidic residues" evidence="8">
    <location>
        <begin position="302"/>
        <end position="317"/>
    </location>
</feature>
<dbReference type="PROSITE" id="PS50088">
    <property type="entry name" value="ANK_REPEAT"/>
    <property type="match status" value="4"/>
</dbReference>
<dbReference type="InterPro" id="IPR036770">
    <property type="entry name" value="Ankyrin_rpt-contain_sf"/>
</dbReference>
<feature type="short sequence motif" description="GXGXXG" evidence="6">
    <location>
        <begin position="385"/>
        <end position="390"/>
    </location>
</feature>
<evidence type="ECO:0000259" key="9">
    <source>
        <dbReference type="PROSITE" id="PS51635"/>
    </source>
</evidence>
<dbReference type="Gene3D" id="3.40.1090.10">
    <property type="entry name" value="Cytosolic phospholipase A2 catalytic domain"/>
    <property type="match status" value="1"/>
</dbReference>
<feature type="compositionally biased region" description="Polar residues" evidence="8">
    <location>
        <begin position="319"/>
        <end position="339"/>
    </location>
</feature>
<evidence type="ECO:0000256" key="1">
    <source>
        <dbReference type="ARBA" id="ARBA00022737"/>
    </source>
</evidence>
<dbReference type="Gene3D" id="1.25.40.20">
    <property type="entry name" value="Ankyrin repeat-containing domain"/>
    <property type="match status" value="1"/>
</dbReference>
<feature type="active site" description="Nucleophile" evidence="6">
    <location>
        <position position="414"/>
    </location>
</feature>
<feature type="active site" description="Proton acceptor" evidence="6">
    <location>
        <position position="658"/>
    </location>
</feature>
<feature type="repeat" description="ANK" evidence="5">
    <location>
        <begin position="238"/>
        <end position="270"/>
    </location>
</feature>
<comment type="similarity">
    <text evidence="7">Belongs to the patatin family.</text>
</comment>
<proteinExistence type="inferred from homology"/>
<dbReference type="PROSITE" id="PS50297">
    <property type="entry name" value="ANK_REP_REGION"/>
    <property type="match status" value="4"/>
</dbReference>
<dbReference type="GO" id="GO:0004623">
    <property type="term" value="F:phospholipase A2 activity"/>
    <property type="evidence" value="ECO:0007669"/>
    <property type="project" value="UniProtKB-EC"/>
</dbReference>
<dbReference type="EC" id="3.1.1.-" evidence="7"/>
<feature type="repeat" description="ANK" evidence="5">
    <location>
        <begin position="205"/>
        <end position="237"/>
    </location>
</feature>
<keyword evidence="3 6" id="KW-0443">Lipid metabolism</keyword>
<evidence type="ECO:0000313" key="11">
    <source>
        <dbReference type="Proteomes" id="UP001489004"/>
    </source>
</evidence>
<dbReference type="SUPFAM" id="SSF48403">
    <property type="entry name" value="Ankyrin repeat"/>
    <property type="match status" value="1"/>
</dbReference>
<dbReference type="PROSITE" id="PS51635">
    <property type="entry name" value="PNPLA"/>
    <property type="match status" value="1"/>
</dbReference>
<feature type="domain" description="PNPLA" evidence="9">
    <location>
        <begin position="381"/>
        <end position="671"/>
    </location>
</feature>
<keyword evidence="11" id="KW-1185">Reference proteome</keyword>
<feature type="short sequence motif" description="GXSXG" evidence="6">
    <location>
        <begin position="412"/>
        <end position="416"/>
    </location>
</feature>
<comment type="catalytic activity">
    <reaction evidence="4">
        <text>a 1,2-diacyl-sn-glycero-3-phosphocholine + H2O = a 1-acyl-sn-glycero-3-phosphocholine + a fatty acid + H(+)</text>
        <dbReference type="Rhea" id="RHEA:15801"/>
        <dbReference type="ChEBI" id="CHEBI:15377"/>
        <dbReference type="ChEBI" id="CHEBI:15378"/>
        <dbReference type="ChEBI" id="CHEBI:28868"/>
        <dbReference type="ChEBI" id="CHEBI:57643"/>
        <dbReference type="ChEBI" id="CHEBI:58168"/>
        <dbReference type="EC" id="3.1.1.4"/>
    </reaction>
    <physiologicalReaction direction="left-to-right" evidence="4">
        <dbReference type="Rhea" id="RHEA:15802"/>
    </physiologicalReaction>
</comment>
<protein>
    <recommendedName>
        <fullName evidence="7">Patatin</fullName>
        <ecNumber evidence="7">3.1.1.-</ecNumber>
    </recommendedName>
</protein>
<dbReference type="InterPro" id="IPR016035">
    <property type="entry name" value="Acyl_Trfase/lysoPLipase"/>
</dbReference>
<gene>
    <name evidence="10" type="ORF">WJX72_000428</name>
</gene>
<dbReference type="AlphaFoldDB" id="A0AAW1QPF6"/>
<keyword evidence="1" id="KW-0677">Repeat</keyword>
<keyword evidence="6 7" id="KW-0378">Hydrolase</keyword>
<organism evidence="10 11">
    <name type="scientific">[Myrmecia] bisecta</name>
    <dbReference type="NCBI Taxonomy" id="41462"/>
    <lineage>
        <taxon>Eukaryota</taxon>
        <taxon>Viridiplantae</taxon>
        <taxon>Chlorophyta</taxon>
        <taxon>core chlorophytes</taxon>
        <taxon>Trebouxiophyceae</taxon>
        <taxon>Trebouxiales</taxon>
        <taxon>Trebouxiaceae</taxon>
        <taxon>Myrmecia</taxon>
    </lineage>
</organism>